<dbReference type="STRING" id="39492.ERS852540_02491"/>
<evidence type="ECO:0008006" key="4">
    <source>
        <dbReference type="Google" id="ProtNLM"/>
    </source>
</evidence>
<protein>
    <recommendedName>
        <fullName evidence="4">ABC-type transport system involved in multi-copper enzyme maturation, permease component</fullName>
    </recommendedName>
</protein>
<evidence type="ECO:0000313" key="3">
    <source>
        <dbReference type="Proteomes" id="UP000095662"/>
    </source>
</evidence>
<feature type="transmembrane region" description="Helical" evidence="1">
    <location>
        <begin position="83"/>
        <end position="106"/>
    </location>
</feature>
<feature type="transmembrane region" description="Helical" evidence="1">
    <location>
        <begin position="127"/>
        <end position="155"/>
    </location>
</feature>
<evidence type="ECO:0000256" key="1">
    <source>
        <dbReference type="SAM" id="Phobius"/>
    </source>
</evidence>
<dbReference type="OrthoDB" id="1815034at2"/>
<gene>
    <name evidence="2" type="ORF">ERS852540_02491</name>
</gene>
<feature type="transmembrane region" description="Helical" evidence="1">
    <location>
        <begin position="27"/>
        <end position="53"/>
    </location>
</feature>
<feature type="transmembrane region" description="Helical" evidence="1">
    <location>
        <begin position="311"/>
        <end position="329"/>
    </location>
</feature>
<organism evidence="2 3">
    <name type="scientific">[Eubacterium] siraeum</name>
    <dbReference type="NCBI Taxonomy" id="39492"/>
    <lineage>
        <taxon>Bacteria</taxon>
        <taxon>Bacillati</taxon>
        <taxon>Bacillota</taxon>
        <taxon>Clostridia</taxon>
        <taxon>Eubacteriales</taxon>
        <taxon>Oscillospiraceae</taxon>
        <taxon>Oscillospiraceae incertae sedis</taxon>
    </lineage>
</organism>
<dbReference type="EMBL" id="CZBY01000030">
    <property type="protein sequence ID" value="CUQ92276.1"/>
    <property type="molecule type" value="Genomic_DNA"/>
</dbReference>
<reference evidence="2 3" key="1">
    <citation type="submission" date="2015-09" db="EMBL/GenBank/DDBJ databases">
        <authorList>
            <consortium name="Pathogen Informatics"/>
        </authorList>
    </citation>
    <scope>NUCLEOTIDE SEQUENCE [LARGE SCALE GENOMIC DNA]</scope>
    <source>
        <strain evidence="2 3">2789STDY5834928</strain>
    </source>
</reference>
<name>A0A175A7Q4_9FIRM</name>
<feature type="transmembrane region" description="Helical" evidence="1">
    <location>
        <begin position="374"/>
        <end position="393"/>
    </location>
</feature>
<dbReference type="AlphaFoldDB" id="A0A175A7Q4"/>
<evidence type="ECO:0000313" key="2">
    <source>
        <dbReference type="EMBL" id="CUQ92276.1"/>
    </source>
</evidence>
<feature type="transmembrane region" description="Helical" evidence="1">
    <location>
        <begin position="229"/>
        <end position="250"/>
    </location>
</feature>
<feature type="transmembrane region" description="Helical" evidence="1">
    <location>
        <begin position="195"/>
        <end position="217"/>
    </location>
</feature>
<feature type="transmembrane region" description="Helical" evidence="1">
    <location>
        <begin position="341"/>
        <end position="362"/>
    </location>
</feature>
<dbReference type="Proteomes" id="UP000095662">
    <property type="component" value="Unassembled WGS sequence"/>
</dbReference>
<keyword evidence="1" id="KW-0812">Transmembrane</keyword>
<keyword evidence="1" id="KW-0472">Membrane</keyword>
<proteinExistence type="predicted"/>
<keyword evidence="1" id="KW-1133">Transmembrane helix</keyword>
<accession>A0A175A7Q4</accession>
<sequence length="798" mass="88893">MTAQNLTSKKSYFGSYIRYRIFKNKNLLILSFVFSAMYMLLFTGCMVFCTGFVNDFINSGAITEEGVSKTMGTVDVVKTTGEIILAISAVVLFILTIVVSNVMFSYNLKKCDGDMYLPLPLTTTQRFFADLISGSVICILPLLLTGIVSTAMAALSGVTLTSKIDEMLDKSSSIFNIQELYAATNKMLFKDIVGVAGYMLIASVIVLLLVYAFCVMVNACAGRTADSVIYSLLGMIVVALFIMAGISIVMGRVTSYLTNEEMFSLAMLAAPLGTVFSFVGSFVAGNSYDVYDVDGVLDRHDVFTVFSLRNMTVIALIFVIYLGLAYLATRLRKAEKTGSPFVFELPYHIITMGLVMSAIAWITGVTGLNSYNTTSFVTSIVISVILYFFAELTHGRKFRKMWQSLIRYVCAVIGSLAMCFVLRSYDVFGVEHYVPPTFFIDSVGISSSKVYNEFCNIGFGESNIVEFDDEESIKAITDYHSFIINNGYGFAGGNGIIIDASDGEADCTDNSSVSLRYKLKDGSHMTRTYRVTVCNDNSAEYAKKLYNMQCVLSESDSFQKIFDYVKKTEHDILIHRNDGELYGRTLKSELNGKMLTAMKNDMKAGRNNGRLVATVDFVKTGTPFSDGSINIRENCTETLAILENYDNSSSNKEKITNEFRQRKREYEAEKASSEYGDDFYEYATAENFAIYTIMKMTRTSRIYYYTVGVQAICDDIIHVDCDGNDSEAVKELEKLCRMYDFYTDGALCSKSWMLSSASTYAFGSAIYYIPDDNKIRAEELIKTIKEEHYTSEPSTSDG</sequence>